<evidence type="ECO:0000259" key="3">
    <source>
        <dbReference type="Pfam" id="PF01910"/>
    </source>
</evidence>
<evidence type="ECO:0000256" key="2">
    <source>
        <dbReference type="SAM" id="MobiDB-lite"/>
    </source>
</evidence>
<accession>A0A2C5XIL4</accession>
<dbReference type="OrthoDB" id="5587367at2759"/>
<comment type="similarity">
    <text evidence="1">Belongs to the UPF0045 family.</text>
</comment>
<dbReference type="Gene3D" id="3.30.70.930">
    <property type="match status" value="1"/>
</dbReference>
<evidence type="ECO:0000313" key="4">
    <source>
        <dbReference type="EMBL" id="PHH63968.1"/>
    </source>
</evidence>
<feature type="domain" description="Thiamine-binding protein" evidence="3">
    <location>
        <begin position="15"/>
        <end position="105"/>
    </location>
</feature>
<dbReference type="InterPro" id="IPR051614">
    <property type="entry name" value="UPF0045_domain"/>
</dbReference>
<reference evidence="4 5" key="1">
    <citation type="submission" date="2017-06" db="EMBL/GenBank/DDBJ databases">
        <title>Ant-infecting Ophiocordyceps genomes reveal a high diversity of potential behavioral manipulation genes and a possible major role for enterotoxins.</title>
        <authorList>
            <person name="De Bekker C."/>
            <person name="Evans H.C."/>
            <person name="Brachmann A."/>
            <person name="Hughes D.P."/>
        </authorList>
    </citation>
    <scope>NUCLEOTIDE SEQUENCE [LARGE SCALE GENOMIC DNA]</scope>
    <source>
        <strain evidence="4 5">Map64</strain>
    </source>
</reference>
<dbReference type="NCBIfam" id="TIGR00106">
    <property type="entry name" value="MTH1187 family thiamine-binding protein"/>
    <property type="match status" value="1"/>
</dbReference>
<dbReference type="PANTHER" id="PTHR33777:SF1">
    <property type="entry name" value="UPF0045 PROTEIN ECM15"/>
    <property type="match status" value="1"/>
</dbReference>
<organism evidence="4 5">
    <name type="scientific">Ophiocordyceps australis</name>
    <dbReference type="NCBI Taxonomy" id="1399860"/>
    <lineage>
        <taxon>Eukaryota</taxon>
        <taxon>Fungi</taxon>
        <taxon>Dikarya</taxon>
        <taxon>Ascomycota</taxon>
        <taxon>Pezizomycotina</taxon>
        <taxon>Sordariomycetes</taxon>
        <taxon>Hypocreomycetidae</taxon>
        <taxon>Hypocreales</taxon>
        <taxon>Ophiocordycipitaceae</taxon>
        <taxon>Ophiocordyceps</taxon>
    </lineage>
</organism>
<dbReference type="InterPro" id="IPR002767">
    <property type="entry name" value="Thiamine_BP"/>
</dbReference>
<keyword evidence="5" id="KW-1185">Reference proteome</keyword>
<feature type="compositionally biased region" description="Basic and acidic residues" evidence="2">
    <location>
        <begin position="90"/>
        <end position="107"/>
    </location>
</feature>
<dbReference type="Proteomes" id="UP000226192">
    <property type="component" value="Unassembled WGS sequence"/>
</dbReference>
<comment type="caution">
    <text evidence="4">The sequence shown here is derived from an EMBL/GenBank/DDBJ whole genome shotgun (WGS) entry which is preliminary data.</text>
</comment>
<protein>
    <recommendedName>
        <fullName evidence="3">Thiamine-binding protein domain-containing protein</fullName>
    </recommendedName>
</protein>
<gene>
    <name evidence="4" type="ORF">CDD81_5187</name>
</gene>
<sequence length="117" mass="12308">MADYASIATPESCYADFCLIPIGTGSASVADEVAAVQRVIRASGLTHTMHSAGTTVEGSWDAVMAVMGKAHTVVHERGVARVQSSVRIGSRTDKKQTAQEKVKRVHDLLASPSESAP</sequence>
<dbReference type="PANTHER" id="PTHR33777">
    <property type="entry name" value="UPF0045 PROTEIN ECM15"/>
    <property type="match status" value="1"/>
</dbReference>
<evidence type="ECO:0000256" key="1">
    <source>
        <dbReference type="ARBA" id="ARBA00010272"/>
    </source>
</evidence>
<name>A0A2C5XIL4_9HYPO</name>
<dbReference type="SUPFAM" id="SSF89957">
    <property type="entry name" value="MTH1187/YkoF-like"/>
    <property type="match status" value="1"/>
</dbReference>
<dbReference type="EMBL" id="NJET01000039">
    <property type="protein sequence ID" value="PHH63968.1"/>
    <property type="molecule type" value="Genomic_DNA"/>
</dbReference>
<dbReference type="Pfam" id="PF01910">
    <property type="entry name" value="Thiamine_BP"/>
    <property type="match status" value="1"/>
</dbReference>
<dbReference type="InterPro" id="IPR029756">
    <property type="entry name" value="MTH1187/YkoF-like"/>
</dbReference>
<dbReference type="AlphaFoldDB" id="A0A2C5XIL4"/>
<feature type="region of interest" description="Disordered" evidence="2">
    <location>
        <begin position="85"/>
        <end position="117"/>
    </location>
</feature>
<dbReference type="GO" id="GO:0005829">
    <property type="term" value="C:cytosol"/>
    <property type="evidence" value="ECO:0007669"/>
    <property type="project" value="TreeGrafter"/>
</dbReference>
<proteinExistence type="inferred from homology"/>
<evidence type="ECO:0000313" key="5">
    <source>
        <dbReference type="Proteomes" id="UP000226192"/>
    </source>
</evidence>